<feature type="region of interest" description="Disordered" evidence="1">
    <location>
        <begin position="27"/>
        <end position="46"/>
    </location>
</feature>
<evidence type="ECO:0000256" key="1">
    <source>
        <dbReference type="SAM" id="MobiDB-lite"/>
    </source>
</evidence>
<dbReference type="AlphaFoldDB" id="A0A3B0SQE8"/>
<reference evidence="2" key="1">
    <citation type="submission" date="2018-06" db="EMBL/GenBank/DDBJ databases">
        <authorList>
            <person name="Zhirakovskaya E."/>
        </authorList>
    </citation>
    <scope>NUCLEOTIDE SEQUENCE</scope>
</reference>
<accession>A0A3B0SQE8</accession>
<dbReference type="SUPFAM" id="SSF49503">
    <property type="entry name" value="Cupredoxins"/>
    <property type="match status" value="1"/>
</dbReference>
<evidence type="ECO:0000313" key="2">
    <source>
        <dbReference type="EMBL" id="VAW06690.1"/>
    </source>
</evidence>
<dbReference type="InterPro" id="IPR008972">
    <property type="entry name" value="Cupredoxin"/>
</dbReference>
<name>A0A3B0SQE8_9ZZZZ</name>
<dbReference type="EMBL" id="UOEI01000486">
    <property type="protein sequence ID" value="VAW06690.1"/>
    <property type="molecule type" value="Genomic_DNA"/>
</dbReference>
<proteinExistence type="predicted"/>
<evidence type="ECO:0008006" key="3">
    <source>
        <dbReference type="Google" id="ProtNLM"/>
    </source>
</evidence>
<sequence length="136" mass="14948">MKSMLLVVGAFAVLLVLGALNTSTPSASTIEADRQPTTTTTTEPPPEGVTVVLIDNGVFRPANLKIDLDEIWIVQWINEDPREYVLVDSDGNFETTLAEGDVFEFDYSTLEPGIHRYKALIGMQRIPGAVDSRPKQ</sequence>
<gene>
    <name evidence="2" type="ORF">MNBD_ACTINO01-1593</name>
</gene>
<protein>
    <recommendedName>
        <fullName evidence="3">EfeO-type cupredoxin-like domain-containing protein</fullName>
    </recommendedName>
</protein>
<organism evidence="2">
    <name type="scientific">hydrothermal vent metagenome</name>
    <dbReference type="NCBI Taxonomy" id="652676"/>
    <lineage>
        <taxon>unclassified sequences</taxon>
        <taxon>metagenomes</taxon>
        <taxon>ecological metagenomes</taxon>
    </lineage>
</organism>